<dbReference type="OrthoDB" id="9804686at2"/>
<sequence length="416" mass="46101">MPNKFLIATLLKCCVFGCYGLHAQELAFEGAAGFGAFSRGGKGGVVIEVNRLDDDVKAPQPGMLRWAVQQKGPRMIHFTQAGTIHLLDTLEIREPFLTLDGRDAPGQGVCIRGGTLEFKDTHDIILRSFRVRLGDETTKRRNREQGLKRPKNSNGLDCLSFSRCRDVIADHISASWSCDEVFSVVHCENVTVQWCLISEPLTNPELHPYGDNHAFGFNASASTLSVHHCLFARYVMRGPQFEANDLRKEDAYEVKMEAVNNVMFDYQKSGSRYTTGVEDHRDAAAGKHYAFQFMGNVYLGGAEPPAIQAVMKHEVHSGVRVHVDDPSLIQLSDSKGREGFIKEVQAQQQSAPLFASPRLQADPVSTVLERVLASVGCSHVCDAVDTRVLAAVRNRDWHKPIRSQNEVGGWPDLQGN</sequence>
<feature type="signal peptide" evidence="4">
    <location>
        <begin position="1"/>
        <end position="23"/>
    </location>
</feature>
<evidence type="ECO:0000256" key="4">
    <source>
        <dbReference type="SAM" id="SignalP"/>
    </source>
</evidence>
<name>A0A1T4WFI2_9BACT</name>
<feature type="chain" id="PRO_5013318511" description="Pectate lyase" evidence="4">
    <location>
        <begin position="24"/>
        <end position="416"/>
    </location>
</feature>
<proteinExistence type="predicted"/>
<keyword evidence="6" id="KW-1185">Reference proteome</keyword>
<dbReference type="Proteomes" id="UP000190774">
    <property type="component" value="Unassembled WGS sequence"/>
</dbReference>
<dbReference type="SUPFAM" id="SSF51126">
    <property type="entry name" value="Pectin lyase-like"/>
    <property type="match status" value="1"/>
</dbReference>
<dbReference type="STRING" id="48467.SAMN02745166_00096"/>
<dbReference type="Gene3D" id="2.160.20.10">
    <property type="entry name" value="Single-stranded right-handed beta-helix, Pectin lyase-like"/>
    <property type="match status" value="1"/>
</dbReference>
<evidence type="ECO:0000313" key="6">
    <source>
        <dbReference type="Proteomes" id="UP000190774"/>
    </source>
</evidence>
<keyword evidence="1" id="KW-0479">Metal-binding</keyword>
<dbReference type="InterPro" id="IPR052063">
    <property type="entry name" value="Polysaccharide_Lyase_1"/>
</dbReference>
<dbReference type="PANTHER" id="PTHR42970">
    <property type="entry name" value="PECTATE LYASE C-RELATED"/>
    <property type="match status" value="1"/>
</dbReference>
<keyword evidence="2 4" id="KW-0732">Signal</keyword>
<dbReference type="EMBL" id="FUYE01000001">
    <property type="protein sequence ID" value="SKA75947.1"/>
    <property type="molecule type" value="Genomic_DNA"/>
</dbReference>
<accession>A0A1T4WFI2</accession>
<dbReference type="InterPro" id="IPR018082">
    <property type="entry name" value="AmbAllergen"/>
</dbReference>
<evidence type="ECO:0000256" key="2">
    <source>
        <dbReference type="ARBA" id="ARBA00022729"/>
    </source>
</evidence>
<keyword evidence="3" id="KW-0325">Glycoprotein</keyword>
<dbReference type="InterPro" id="IPR012334">
    <property type="entry name" value="Pectin_lyas_fold"/>
</dbReference>
<gene>
    <name evidence="5" type="ORF">SAMN02745166_00096</name>
</gene>
<reference evidence="6" key="1">
    <citation type="submission" date="2017-02" db="EMBL/GenBank/DDBJ databases">
        <authorList>
            <person name="Varghese N."/>
            <person name="Submissions S."/>
        </authorList>
    </citation>
    <scope>NUCLEOTIDE SEQUENCE [LARGE SCALE GENOMIC DNA]</scope>
    <source>
        <strain evidence="6">ATCC 700200</strain>
    </source>
</reference>
<evidence type="ECO:0008006" key="7">
    <source>
        <dbReference type="Google" id="ProtNLM"/>
    </source>
</evidence>
<dbReference type="PRINTS" id="PR00807">
    <property type="entry name" value="AMBALLERGEN"/>
</dbReference>
<evidence type="ECO:0000256" key="1">
    <source>
        <dbReference type="ARBA" id="ARBA00022723"/>
    </source>
</evidence>
<dbReference type="PANTHER" id="PTHR42970:SF1">
    <property type="entry name" value="PECTATE LYASE C-RELATED"/>
    <property type="match status" value="1"/>
</dbReference>
<dbReference type="AlphaFoldDB" id="A0A1T4WFI2"/>
<organism evidence="5 6">
    <name type="scientific">Prosthecobacter debontii</name>
    <dbReference type="NCBI Taxonomy" id="48467"/>
    <lineage>
        <taxon>Bacteria</taxon>
        <taxon>Pseudomonadati</taxon>
        <taxon>Verrucomicrobiota</taxon>
        <taxon>Verrucomicrobiia</taxon>
        <taxon>Verrucomicrobiales</taxon>
        <taxon>Verrucomicrobiaceae</taxon>
        <taxon>Prosthecobacter</taxon>
    </lineage>
</organism>
<dbReference type="GO" id="GO:0046872">
    <property type="term" value="F:metal ion binding"/>
    <property type="evidence" value="ECO:0007669"/>
    <property type="project" value="UniProtKB-KW"/>
</dbReference>
<dbReference type="RefSeq" id="WP_078811338.1">
    <property type="nucleotide sequence ID" value="NZ_FUYE01000001.1"/>
</dbReference>
<dbReference type="InterPro" id="IPR011050">
    <property type="entry name" value="Pectin_lyase_fold/virulence"/>
</dbReference>
<protein>
    <recommendedName>
        <fullName evidence="7">Pectate lyase</fullName>
    </recommendedName>
</protein>
<evidence type="ECO:0000313" key="5">
    <source>
        <dbReference type="EMBL" id="SKA75947.1"/>
    </source>
</evidence>
<evidence type="ECO:0000256" key="3">
    <source>
        <dbReference type="ARBA" id="ARBA00023180"/>
    </source>
</evidence>